<dbReference type="SUPFAM" id="SSF140459">
    <property type="entry name" value="PE/PPE dimer-like"/>
    <property type="match status" value="1"/>
</dbReference>
<dbReference type="Pfam" id="PF00823">
    <property type="entry name" value="PPE"/>
    <property type="match status" value="1"/>
</dbReference>
<organism evidence="4 5">
    <name type="scientific">Mycobacterium helveticum</name>
    <dbReference type="NCBI Taxonomy" id="2592811"/>
    <lineage>
        <taxon>Bacteria</taxon>
        <taxon>Bacillati</taxon>
        <taxon>Actinomycetota</taxon>
        <taxon>Actinomycetes</taxon>
        <taxon>Mycobacteriales</taxon>
        <taxon>Mycobacteriaceae</taxon>
        <taxon>Mycobacterium</taxon>
    </lineage>
</organism>
<feature type="compositionally biased region" description="Basic and acidic residues" evidence="2">
    <location>
        <begin position="344"/>
        <end position="353"/>
    </location>
</feature>
<dbReference type="InterPro" id="IPR038332">
    <property type="entry name" value="PPE_sf"/>
</dbReference>
<dbReference type="Proteomes" id="UP000320513">
    <property type="component" value="Unassembled WGS sequence"/>
</dbReference>
<name>A0A557XNC8_9MYCO</name>
<dbReference type="Gene3D" id="1.20.1260.20">
    <property type="entry name" value="PPE superfamily"/>
    <property type="match status" value="1"/>
</dbReference>
<evidence type="ECO:0000256" key="2">
    <source>
        <dbReference type="SAM" id="MobiDB-lite"/>
    </source>
</evidence>
<comment type="caution">
    <text evidence="4">The sequence shown here is derived from an EMBL/GenBank/DDBJ whole genome shotgun (WGS) entry which is preliminary data.</text>
</comment>
<reference evidence="4 5" key="1">
    <citation type="submission" date="2019-07" db="EMBL/GenBank/DDBJ databases">
        <title>New Mycobacterium species.</title>
        <authorList>
            <person name="Tortoli E."/>
            <person name="Ghielmetti G."/>
            <person name="Friedel U."/>
            <person name="Trovato A."/>
        </authorList>
    </citation>
    <scope>NUCLEOTIDE SEQUENCE [LARGE SCALE GENOMIC DNA]</scope>
    <source>
        <strain evidence="4 5">16-83</strain>
    </source>
</reference>
<dbReference type="InterPro" id="IPR000030">
    <property type="entry name" value="PPE_dom"/>
</dbReference>
<evidence type="ECO:0000259" key="3">
    <source>
        <dbReference type="Pfam" id="PF00823"/>
    </source>
</evidence>
<evidence type="ECO:0000256" key="1">
    <source>
        <dbReference type="ARBA" id="ARBA00010652"/>
    </source>
</evidence>
<protein>
    <submittedName>
        <fullName evidence="4">PPE family protein</fullName>
    </submittedName>
</protein>
<evidence type="ECO:0000313" key="4">
    <source>
        <dbReference type="EMBL" id="TVS87362.1"/>
    </source>
</evidence>
<gene>
    <name evidence="4" type="ORF">FPZ47_16115</name>
</gene>
<dbReference type="OrthoDB" id="4752337at2"/>
<feature type="compositionally biased region" description="Low complexity" evidence="2">
    <location>
        <begin position="333"/>
        <end position="343"/>
    </location>
</feature>
<keyword evidence="5" id="KW-1185">Reference proteome</keyword>
<dbReference type="RefSeq" id="WP_144952941.1">
    <property type="nucleotide sequence ID" value="NZ_VMQU01000067.1"/>
</dbReference>
<dbReference type="GO" id="GO:0052572">
    <property type="term" value="P:response to host immune response"/>
    <property type="evidence" value="ECO:0007669"/>
    <property type="project" value="TreeGrafter"/>
</dbReference>
<feature type="region of interest" description="Disordered" evidence="2">
    <location>
        <begin position="316"/>
        <end position="374"/>
    </location>
</feature>
<sequence length="374" mass="37482">MDFGMLPPEVISALIHAGPGSGPLLAAASAWHQLGLELDESVRSHASVLTSLGGTWHGPAAAAMANAAEPHLDWLAVTAQQCRQVGSSVQAVVAAFELTHFTVVHPSVVIANRTRLAFLLATNFFGINLSAIAETEAEYQAMWANNSAAMYRYAATSAGAVVPVQFSSPPPIADAEGLLTPAGAAPASTASDLVTSVPAAASGALVDNAWFQLANDWLNQGIAAGGFPVNMLAVLAQLATAGGFQALGGDIGAGLSQSAADFAAVEARLAGALGAAGPAWAPTGSMGAGVLVGKLTAPPSVVGLLGASESPVRLASAVSPLSPEPGRAPMAMPPLGASSSGSPGDRRRTGRDYDDIELGSELLGTVMQRPPSAG</sequence>
<evidence type="ECO:0000313" key="5">
    <source>
        <dbReference type="Proteomes" id="UP000320513"/>
    </source>
</evidence>
<dbReference type="PANTHER" id="PTHR46766:SF1">
    <property type="entry name" value="GLUTAMINE-RICH PROTEIN 2"/>
    <property type="match status" value="1"/>
</dbReference>
<dbReference type="PANTHER" id="PTHR46766">
    <property type="entry name" value="GLUTAMINE-RICH PROTEIN 2"/>
    <property type="match status" value="1"/>
</dbReference>
<dbReference type="EMBL" id="VMQU01000067">
    <property type="protein sequence ID" value="TVS87362.1"/>
    <property type="molecule type" value="Genomic_DNA"/>
</dbReference>
<comment type="similarity">
    <text evidence="1">Belongs to the mycobacterial PPE family.</text>
</comment>
<feature type="domain" description="PPE" evidence="3">
    <location>
        <begin position="2"/>
        <end position="160"/>
    </location>
</feature>
<accession>A0A557XNC8</accession>
<dbReference type="AlphaFoldDB" id="A0A557XNC8"/>
<proteinExistence type="inferred from homology"/>